<feature type="region of interest" description="Disordered" evidence="1">
    <location>
        <begin position="299"/>
        <end position="327"/>
    </location>
</feature>
<dbReference type="PATRIC" id="fig|1423724.4.peg.222"/>
<sequence>MADQASVPSTAVTQDNIEKTVTYTAVGKIVPVDPDGNKIPDVPTPDYKNDPDDPTKVVPNEPVPEIPGKTPETPTVTPNDPTKDTEVVYQANSQKAIINYIDQDSNYSVIKSDTVTGSSNEKINYSTATELEELLNKGYVLVSDGFPADATFDDDQNTDQVFTVIVKHGEAPVGPNNPHEPGTPVNPNDPDGPKWPATDEYSKEYTSTVHFVDENGNKVFDDNVQTSTWTRTLIIDTVTGEIKNTDASWQSDKAQYDVVNVAVKDGYYADKSQVAAKDAVQADLEDTVVYKTLGKVVPVDPNGNEIPNVSQPQYNNDPTDPTKGGKTDVPDIPGYTPEVPSVTPENPGKDTPVVYVPVQNEQTAKIIYIDTTTGATLEMDSVTGMPGTTIDYSTKDRIENLVNKGYVVVEDGFSEANDPVFDSDDNTDQVYYVRLEHATVPVGPNNPHEPGTPINPNDPDGPKWPATDEYSKEYTSTVHFVDKNGNKLREDDVQTSTWTRTLIIDKVTGEVLNSNETWLADKDSYTDVKVPVIEDYVADKAVVLGQATQQQDLETTVTYSPIGVIVPVDENGNKISGANTPQYKNDPNDPTKVVVTDTPDVPGYTTDIPSVLPNDATVDTPVVYKKVSEPVSEQSVQPAQPQLTSVTEVSQPQQASVAKSSAAPQVTKAQPETVLPQMGDSNEHNLVMLGITMLASLFGLASFTKTKKKQ</sequence>
<feature type="domain" description="Mub B2-like" evidence="4">
    <location>
        <begin position="467"/>
        <end position="561"/>
    </location>
</feature>
<feature type="domain" description="Mub B2-like" evidence="4">
    <location>
        <begin position="198"/>
        <end position="291"/>
    </location>
</feature>
<accession>A0A0R1TWL7</accession>
<evidence type="ECO:0000256" key="1">
    <source>
        <dbReference type="SAM" id="MobiDB-lite"/>
    </source>
</evidence>
<feature type="transmembrane region" description="Helical" evidence="2">
    <location>
        <begin position="686"/>
        <end position="704"/>
    </location>
</feature>
<feature type="region of interest" description="Disordered" evidence="1">
    <location>
        <begin position="170"/>
        <end position="193"/>
    </location>
</feature>
<dbReference type="STRING" id="1423724.FC32_GL000212"/>
<feature type="compositionally biased region" description="Polar residues" evidence="1">
    <location>
        <begin position="631"/>
        <end position="668"/>
    </location>
</feature>
<keyword evidence="2" id="KW-0812">Transmembrane</keyword>
<keyword evidence="6" id="KW-1185">Reference proteome</keyword>
<reference evidence="5 6" key="1">
    <citation type="journal article" date="2015" name="Genome Announc.">
        <title>Expanding the biotechnology potential of lactobacilli through comparative genomics of 213 strains and associated genera.</title>
        <authorList>
            <person name="Sun Z."/>
            <person name="Harris H.M."/>
            <person name="McCann A."/>
            <person name="Guo C."/>
            <person name="Argimon S."/>
            <person name="Zhang W."/>
            <person name="Yang X."/>
            <person name="Jeffery I.B."/>
            <person name="Cooney J.C."/>
            <person name="Kagawa T.F."/>
            <person name="Liu W."/>
            <person name="Song Y."/>
            <person name="Salvetti E."/>
            <person name="Wrobel A."/>
            <person name="Rasinkangas P."/>
            <person name="Parkhill J."/>
            <person name="Rea M.C."/>
            <person name="O'Sullivan O."/>
            <person name="Ritari J."/>
            <person name="Douillard F.P."/>
            <person name="Paul Ross R."/>
            <person name="Yang R."/>
            <person name="Briner A.E."/>
            <person name="Felis G.E."/>
            <person name="de Vos W.M."/>
            <person name="Barrangou R."/>
            <person name="Klaenhammer T.R."/>
            <person name="Caufield P.W."/>
            <person name="Cui Y."/>
            <person name="Zhang H."/>
            <person name="O'Toole P.W."/>
        </authorList>
    </citation>
    <scope>NUCLEOTIDE SEQUENCE [LARGE SCALE GENOMIC DNA]</scope>
    <source>
        <strain evidence="5 6">DSM 16634</strain>
    </source>
</reference>
<dbReference type="InterPro" id="IPR041558">
    <property type="entry name" value="MucBP_2"/>
</dbReference>
<dbReference type="Proteomes" id="UP000051324">
    <property type="component" value="Unassembled WGS sequence"/>
</dbReference>
<dbReference type="eggNOG" id="COG4932">
    <property type="taxonomic scope" value="Bacteria"/>
</dbReference>
<feature type="region of interest" description="Disordered" evidence="1">
    <location>
        <begin position="29"/>
        <end position="83"/>
    </location>
</feature>
<evidence type="ECO:0000313" key="5">
    <source>
        <dbReference type="EMBL" id="KRL85166.1"/>
    </source>
</evidence>
<dbReference type="EMBL" id="AZFT01000043">
    <property type="protein sequence ID" value="KRL85166.1"/>
    <property type="molecule type" value="Genomic_DNA"/>
</dbReference>
<dbReference type="Pfam" id="PF17966">
    <property type="entry name" value="Muc_B2"/>
    <property type="match status" value="2"/>
</dbReference>
<dbReference type="InterPro" id="IPR041495">
    <property type="entry name" value="Mub_B2"/>
</dbReference>
<feature type="domain" description="Mucin binding" evidence="3">
    <location>
        <begin position="94"/>
        <end position="168"/>
    </location>
</feature>
<feature type="compositionally biased region" description="Polar residues" evidence="1">
    <location>
        <begin position="305"/>
        <end position="319"/>
    </location>
</feature>
<feature type="region of interest" description="Disordered" evidence="1">
    <location>
        <begin position="440"/>
        <end position="462"/>
    </location>
</feature>
<proteinExistence type="predicted"/>
<gene>
    <name evidence="5" type="ORF">FC32_GL000212</name>
</gene>
<evidence type="ECO:0000256" key="2">
    <source>
        <dbReference type="SAM" id="Phobius"/>
    </source>
</evidence>
<dbReference type="Pfam" id="PF17965">
    <property type="entry name" value="MucBP_2"/>
    <property type="match status" value="2"/>
</dbReference>
<keyword evidence="2" id="KW-0472">Membrane</keyword>
<feature type="region of interest" description="Disordered" evidence="1">
    <location>
        <begin position="629"/>
        <end position="668"/>
    </location>
</feature>
<comment type="caution">
    <text evidence="5">The sequence shown here is derived from an EMBL/GenBank/DDBJ whole genome shotgun (WGS) entry which is preliminary data.</text>
</comment>
<keyword evidence="2" id="KW-1133">Transmembrane helix</keyword>
<evidence type="ECO:0000313" key="6">
    <source>
        <dbReference type="Proteomes" id="UP000051324"/>
    </source>
</evidence>
<evidence type="ECO:0000259" key="4">
    <source>
        <dbReference type="Pfam" id="PF17966"/>
    </source>
</evidence>
<dbReference type="AlphaFoldDB" id="A0A0R1TWL7"/>
<dbReference type="Gene3D" id="3.10.20.470">
    <property type="match status" value="2"/>
</dbReference>
<name>A0A0R1TWL7_9LACO</name>
<feature type="domain" description="Mucin binding" evidence="3">
    <location>
        <begin position="362"/>
        <end position="437"/>
    </location>
</feature>
<organism evidence="5 6">
    <name type="scientific">Ligilactobacillus apodemi DSM 16634 = JCM 16172</name>
    <dbReference type="NCBI Taxonomy" id="1423724"/>
    <lineage>
        <taxon>Bacteria</taxon>
        <taxon>Bacillati</taxon>
        <taxon>Bacillota</taxon>
        <taxon>Bacilli</taxon>
        <taxon>Lactobacillales</taxon>
        <taxon>Lactobacillaceae</taxon>
        <taxon>Ligilactobacillus</taxon>
    </lineage>
</organism>
<protein>
    <submittedName>
        <fullName evidence="5">LPXTG-motif cell wall anchor domain protein</fullName>
    </submittedName>
</protein>
<evidence type="ECO:0000259" key="3">
    <source>
        <dbReference type="Pfam" id="PF17965"/>
    </source>
</evidence>
<dbReference type="Gene3D" id="2.60.40.4300">
    <property type="match status" value="2"/>
</dbReference>